<name>A0ABQ8MYI2_LABRO</name>
<reference evidence="9 10" key="1">
    <citation type="submission" date="2022-01" db="EMBL/GenBank/DDBJ databases">
        <title>A high-quality chromosome-level genome assembly of rohu carp, Labeo rohita.</title>
        <authorList>
            <person name="Arick M.A. II"/>
            <person name="Hsu C.-Y."/>
            <person name="Magbanua Z."/>
            <person name="Pechanova O."/>
            <person name="Grover C."/>
            <person name="Miller E."/>
            <person name="Thrash A."/>
            <person name="Ezzel L."/>
            <person name="Alam S."/>
            <person name="Benzie J."/>
            <person name="Hamilton M."/>
            <person name="Karsi A."/>
            <person name="Lawrence M.L."/>
            <person name="Peterson D.G."/>
        </authorList>
    </citation>
    <scope>NUCLEOTIDE SEQUENCE [LARGE SCALE GENOMIC DNA]</scope>
    <source>
        <strain evidence="10">BAU-BD-2019</strain>
        <tissue evidence="9">Blood</tissue>
    </source>
</reference>
<evidence type="ECO:0000313" key="9">
    <source>
        <dbReference type="EMBL" id="KAI2667651.1"/>
    </source>
</evidence>
<feature type="compositionally biased region" description="Polar residues" evidence="7">
    <location>
        <begin position="360"/>
        <end position="371"/>
    </location>
</feature>
<accession>A0ABQ8MYI2</accession>
<gene>
    <name evidence="9" type="ORF">H4Q32_004193</name>
</gene>
<evidence type="ECO:0000259" key="8">
    <source>
        <dbReference type="SMART" id="SM01372"/>
    </source>
</evidence>
<keyword evidence="2 5" id="KW-0805">Transcription regulation</keyword>
<dbReference type="Gene3D" id="1.10.10.10">
    <property type="entry name" value="Winged helix-like DNA-binding domain superfamily/Winged helix DNA-binding domain"/>
    <property type="match status" value="1"/>
</dbReference>
<dbReference type="SUPFAM" id="SSF144074">
    <property type="entry name" value="E2F-DP heterodimerization region"/>
    <property type="match status" value="1"/>
</dbReference>
<dbReference type="SUPFAM" id="SSF46785">
    <property type="entry name" value="Winged helix' DNA-binding domain"/>
    <property type="match status" value="1"/>
</dbReference>
<evidence type="ECO:0000256" key="5">
    <source>
        <dbReference type="RuleBase" id="RU003796"/>
    </source>
</evidence>
<dbReference type="InterPro" id="IPR036388">
    <property type="entry name" value="WH-like_DNA-bd_sf"/>
</dbReference>
<comment type="caution">
    <text evidence="9">The sequence shown here is derived from an EMBL/GenBank/DDBJ whole genome shotgun (WGS) entry which is preliminary data.</text>
</comment>
<comment type="subcellular location">
    <subcellularLocation>
        <location evidence="5">Nucleus</location>
    </subcellularLocation>
</comment>
<feature type="domain" description="E2F/DP family winged-helix DNA-binding" evidence="8">
    <location>
        <begin position="956"/>
        <end position="1022"/>
    </location>
</feature>
<dbReference type="SMART" id="SM01372">
    <property type="entry name" value="E2F_TDP"/>
    <property type="match status" value="1"/>
</dbReference>
<dbReference type="InterPro" id="IPR001611">
    <property type="entry name" value="Leu-rich_rpt"/>
</dbReference>
<evidence type="ECO:0000256" key="3">
    <source>
        <dbReference type="ARBA" id="ARBA00023125"/>
    </source>
</evidence>
<evidence type="ECO:0000256" key="2">
    <source>
        <dbReference type="ARBA" id="ARBA00023015"/>
    </source>
</evidence>
<comment type="similarity">
    <text evidence="1 5">Belongs to the E2F/DP family.</text>
</comment>
<feature type="region of interest" description="Disordered" evidence="7">
    <location>
        <begin position="265"/>
        <end position="373"/>
    </location>
</feature>
<dbReference type="InterPro" id="IPR003316">
    <property type="entry name" value="E2F_WHTH_DNA-bd_dom"/>
</dbReference>
<keyword evidence="10" id="KW-1185">Reference proteome</keyword>
<dbReference type="EMBL" id="JACTAM010000002">
    <property type="protein sequence ID" value="KAI2667651.1"/>
    <property type="molecule type" value="Genomic_DNA"/>
</dbReference>
<evidence type="ECO:0000256" key="1">
    <source>
        <dbReference type="ARBA" id="ARBA00010940"/>
    </source>
</evidence>
<evidence type="ECO:0000313" key="10">
    <source>
        <dbReference type="Proteomes" id="UP000830375"/>
    </source>
</evidence>
<keyword evidence="6" id="KW-0175">Coiled coil</keyword>
<feature type="compositionally biased region" description="Polar residues" evidence="7">
    <location>
        <begin position="338"/>
        <end position="347"/>
    </location>
</feature>
<keyword evidence="5" id="KW-0539">Nucleus</keyword>
<dbReference type="PANTHER" id="PTHR12081">
    <property type="entry name" value="TRANSCRIPTION FACTOR E2F"/>
    <property type="match status" value="1"/>
</dbReference>
<proteinExistence type="inferred from homology"/>
<feature type="coiled-coil region" evidence="6">
    <location>
        <begin position="1036"/>
        <end position="1063"/>
    </location>
</feature>
<dbReference type="InterPro" id="IPR037241">
    <property type="entry name" value="E2F-DP_heterodim"/>
</dbReference>
<dbReference type="Pfam" id="PF02319">
    <property type="entry name" value="WHD_E2F_TDP"/>
    <property type="match status" value="1"/>
</dbReference>
<feature type="region of interest" description="Disordered" evidence="7">
    <location>
        <begin position="1195"/>
        <end position="1218"/>
    </location>
</feature>
<evidence type="ECO:0000256" key="4">
    <source>
        <dbReference type="ARBA" id="ARBA00023163"/>
    </source>
</evidence>
<dbReference type="SUPFAM" id="SSF52058">
    <property type="entry name" value="L domain-like"/>
    <property type="match status" value="1"/>
</dbReference>
<dbReference type="Pfam" id="PF16421">
    <property type="entry name" value="E2F_CC-MB"/>
    <property type="match status" value="1"/>
</dbReference>
<feature type="coiled-coil region" evidence="6">
    <location>
        <begin position="640"/>
        <end position="685"/>
    </location>
</feature>
<feature type="compositionally biased region" description="Polar residues" evidence="7">
    <location>
        <begin position="315"/>
        <end position="329"/>
    </location>
</feature>
<dbReference type="InterPro" id="IPR036390">
    <property type="entry name" value="WH_DNA-bd_sf"/>
</dbReference>
<dbReference type="InterPro" id="IPR032198">
    <property type="entry name" value="E2F_CC-MB"/>
</dbReference>
<dbReference type="InterPro" id="IPR015633">
    <property type="entry name" value="E2F"/>
</dbReference>
<dbReference type="InterPro" id="IPR032675">
    <property type="entry name" value="LRR_dom_sf"/>
</dbReference>
<dbReference type="Gene3D" id="3.80.10.10">
    <property type="entry name" value="Ribonuclease Inhibitor"/>
    <property type="match status" value="1"/>
</dbReference>
<dbReference type="Gene3D" id="6.10.250.540">
    <property type="match status" value="1"/>
</dbReference>
<feature type="compositionally biased region" description="Polar residues" evidence="7">
    <location>
        <begin position="1196"/>
        <end position="1211"/>
    </location>
</feature>
<dbReference type="PROSITE" id="PS51450">
    <property type="entry name" value="LRR"/>
    <property type="match status" value="2"/>
</dbReference>
<dbReference type="CDD" id="cd14660">
    <property type="entry name" value="E2F_DD"/>
    <property type="match status" value="1"/>
</dbReference>
<sequence length="1309" mass="148408">MQEVPLNPSISSVNLHCNRLTKIEGLTTAWHIRHLDLSSNHICRIEGLASLSSLRTLNLSCNLITKVEVYSRSQLDNCIFTFYSVLLGLLYLHGAEYKLKYLQLHSNRLDSMNHVLQCMVGLQNLKNVTLSQDGAQNPVCSLPGYREMVLQFLHQVTTLDGVDRLGNASPLAEDSPMDIPGLEDFLEFLISSDASVNGELPKSDAPLTTPRIDEVLTQFRQRGEKPTAANQENEQRIKKLEQQVSHLIQKVPTGDGFKMNSAVPSVVHKAKRDTDQTSESECDSGKENQRHAKILAHPRGSAGKKLTKDTKTKQSDCATNTQKQRSTKQPVGPRRKTSVQSSGSTETVECVKKGPKSIKASPNKSPAQSQEETYRAIVEERDQERERRWKAEQAAKRLSEQVKNLQTRASEEKDLQSLALHTTDRLKELLLKERSDRAALQTCLQELEERYKSSLEQLEQVHNREDQHKRVLRSLEDSMTKAEALRVRQRAEEVKRTQELENKASALKREVEILRASARQHKEKMQQLHELLASKEEMHRKELAVRLLPGGTEFKEAVAKEVVAIEQRFAQKQTDLEQKVSDARRQYAALEDEFRMALTIEAKRFSEVKEGFDQVSAELLEVKSGLSQSQQKEKQSASLVQELTAMVKEQKTRIAELLKTKREAAAEFKTRVQSLESRLEDDKRLNLQVELLKKDKSKLLSQLTAQESVIDGLRAERKIWGQELAQQGASLAQDRGRLEARIEVLLAELESQKKQNERDNDALRIKAKIVDDQTETIRKLKEALLERDEQIRKLRDESVQDQRKLKQQLEEEMASAVELRDTVEQLTLRKEELKQQLLDKEAELDEVKETYRASSKKWQEKADLLNRLESQVKRMKEGFDSKERVLTEERDKASQAHRLKLRRCHSYAKLRSTSVPLNETKREFFLNYIPKTGCLDGMAESNSASFPHTTPNGSSRHEKSLGLLTVKFVTLLQEAKDGVLDLKVAADSLAVKQKRRIYDITNVLEGIGLIEKKTKNTIQWKGESSGCQPQEVLEQVELLKANIADLENQERELDMQKACLQQSIKHLNEDPSSCRYPYCQSLYTYSYVTHEDICDAFSGDTLLAVMAPSGTQLEVPVPEMGHNGQKKYQVNLRSHSAPIQVMLINRETSCSKPVVVPVPPVDDISAMPTPPSTPAGLQRFPISSAELCDLKRGQLKSPTAEHQLTPSSTSPDMHMECNSESPVSQCLLMQGSLGGPEEQQREMGGQDLQSMLEEMRDEREGVSNLIDEWMSSDVFPLLRLSPNPGVDYNFNLDDNEGVCDLFDVQILNY</sequence>
<keyword evidence="3 5" id="KW-0238">DNA-binding</keyword>
<keyword evidence="4 5" id="KW-0804">Transcription</keyword>
<dbReference type="Proteomes" id="UP000830375">
    <property type="component" value="Unassembled WGS sequence"/>
</dbReference>
<dbReference type="Pfam" id="PF13855">
    <property type="entry name" value="LRR_8"/>
    <property type="match status" value="1"/>
</dbReference>
<organism evidence="9 10">
    <name type="scientific">Labeo rohita</name>
    <name type="common">Indian major carp</name>
    <name type="synonym">Cyprinus rohita</name>
    <dbReference type="NCBI Taxonomy" id="84645"/>
    <lineage>
        <taxon>Eukaryota</taxon>
        <taxon>Metazoa</taxon>
        <taxon>Chordata</taxon>
        <taxon>Craniata</taxon>
        <taxon>Vertebrata</taxon>
        <taxon>Euteleostomi</taxon>
        <taxon>Actinopterygii</taxon>
        <taxon>Neopterygii</taxon>
        <taxon>Teleostei</taxon>
        <taxon>Ostariophysi</taxon>
        <taxon>Cypriniformes</taxon>
        <taxon>Cyprinidae</taxon>
        <taxon>Labeoninae</taxon>
        <taxon>Labeonini</taxon>
        <taxon>Labeo</taxon>
    </lineage>
</organism>
<evidence type="ECO:0000256" key="6">
    <source>
        <dbReference type="SAM" id="Coils"/>
    </source>
</evidence>
<evidence type="ECO:0000256" key="7">
    <source>
        <dbReference type="SAM" id="MobiDB-lite"/>
    </source>
</evidence>
<feature type="coiled-coil region" evidence="6">
    <location>
        <begin position="735"/>
        <end position="885"/>
    </location>
</feature>
<protein>
    <submittedName>
        <fullName evidence="9">Leucine-rich repeat and coiled-coil domain-containing protein 1</fullName>
    </submittedName>
</protein>
<dbReference type="PANTHER" id="PTHR12081:SF35">
    <property type="entry name" value="TRANSCRIPTION FACTOR E2F5"/>
    <property type="match status" value="1"/>
</dbReference>